<dbReference type="InterPro" id="IPR029021">
    <property type="entry name" value="Prot-tyrosine_phosphatase-like"/>
</dbReference>
<reference evidence="3" key="5">
    <citation type="submission" date="2018-04" db="UniProtKB">
        <authorList>
            <consortium name="EnsemblFungi"/>
        </authorList>
    </citation>
    <scope>IDENTIFICATION</scope>
    <source>
        <strain evidence="3">R3-111a-1</strain>
    </source>
</reference>
<feature type="domain" description="Tyrosine specific protein phosphatases" evidence="1">
    <location>
        <begin position="153"/>
        <end position="187"/>
    </location>
</feature>
<proteinExistence type="predicted"/>
<name>J3NUE2_GAET3</name>
<gene>
    <name evidence="3" type="primary">20345356</name>
    <name evidence="2" type="ORF">GGTG_04898</name>
</gene>
<dbReference type="PANTHER" id="PTHR31126:SF1">
    <property type="entry name" value="TYROSINE SPECIFIC PROTEIN PHOSPHATASES DOMAIN-CONTAINING PROTEIN"/>
    <property type="match status" value="1"/>
</dbReference>
<evidence type="ECO:0000259" key="1">
    <source>
        <dbReference type="PROSITE" id="PS50056"/>
    </source>
</evidence>
<dbReference type="InterPro" id="IPR016130">
    <property type="entry name" value="Tyr_Pase_AS"/>
</dbReference>
<dbReference type="STRING" id="644352.J3NUE2"/>
<reference evidence="3" key="4">
    <citation type="journal article" date="2015" name="G3 (Bethesda)">
        <title>Genome sequences of three phytopathogenic species of the Magnaporthaceae family of fungi.</title>
        <authorList>
            <person name="Okagaki L.H."/>
            <person name="Nunes C.C."/>
            <person name="Sailsbery J."/>
            <person name="Clay B."/>
            <person name="Brown D."/>
            <person name="John T."/>
            <person name="Oh Y."/>
            <person name="Young N."/>
            <person name="Fitzgerald M."/>
            <person name="Haas B.J."/>
            <person name="Zeng Q."/>
            <person name="Young S."/>
            <person name="Adiconis X."/>
            <person name="Fan L."/>
            <person name="Levin J.Z."/>
            <person name="Mitchell T.K."/>
            <person name="Okubara P.A."/>
            <person name="Farman M.L."/>
            <person name="Kohn L.M."/>
            <person name="Birren B."/>
            <person name="Ma L.-J."/>
            <person name="Dean R.A."/>
        </authorList>
    </citation>
    <scope>NUCLEOTIDE SEQUENCE</scope>
    <source>
        <strain evidence="3">R3-111a-1</strain>
    </source>
</reference>
<dbReference type="EnsemblFungi" id="EJT79815">
    <property type="protein sequence ID" value="EJT79815"/>
    <property type="gene ID" value="GGTG_04898"/>
</dbReference>
<dbReference type="InterPro" id="IPR026893">
    <property type="entry name" value="Tyr/Ser_Pase_IphP-type"/>
</dbReference>
<dbReference type="OrthoDB" id="449382at2759"/>
<evidence type="ECO:0000313" key="3">
    <source>
        <dbReference type="EnsemblFungi" id="EJT79815"/>
    </source>
</evidence>
<reference evidence="4" key="1">
    <citation type="submission" date="2010-07" db="EMBL/GenBank/DDBJ databases">
        <title>The genome sequence of Gaeumannomyces graminis var. tritici strain R3-111a-1.</title>
        <authorList>
            <consortium name="The Broad Institute Genome Sequencing Platform"/>
            <person name="Ma L.-J."/>
            <person name="Dead R."/>
            <person name="Young S."/>
            <person name="Zeng Q."/>
            <person name="Koehrsen M."/>
            <person name="Alvarado L."/>
            <person name="Berlin A."/>
            <person name="Chapman S.B."/>
            <person name="Chen Z."/>
            <person name="Freedman E."/>
            <person name="Gellesch M."/>
            <person name="Goldberg J."/>
            <person name="Griggs A."/>
            <person name="Gujja S."/>
            <person name="Heilman E.R."/>
            <person name="Heiman D."/>
            <person name="Hepburn T."/>
            <person name="Howarth C."/>
            <person name="Jen D."/>
            <person name="Larson L."/>
            <person name="Mehta T."/>
            <person name="Neiman D."/>
            <person name="Pearson M."/>
            <person name="Roberts A."/>
            <person name="Saif S."/>
            <person name="Shea T."/>
            <person name="Shenoy N."/>
            <person name="Sisk P."/>
            <person name="Stolte C."/>
            <person name="Sykes S."/>
            <person name="Walk T."/>
            <person name="White J."/>
            <person name="Yandava C."/>
            <person name="Haas B."/>
            <person name="Nusbaum C."/>
            <person name="Birren B."/>
        </authorList>
    </citation>
    <scope>NUCLEOTIDE SEQUENCE [LARGE SCALE GENOMIC DNA]</scope>
    <source>
        <strain evidence="4">R3-111a-1</strain>
    </source>
</reference>
<dbReference type="PROSITE" id="PS50056">
    <property type="entry name" value="TYR_PHOSPHATASE_2"/>
    <property type="match status" value="1"/>
</dbReference>
<dbReference type="Gene3D" id="3.90.190.10">
    <property type="entry name" value="Protein tyrosine phosphatase superfamily"/>
    <property type="match status" value="1"/>
</dbReference>
<protein>
    <recommendedName>
        <fullName evidence="1">Tyrosine specific protein phosphatases domain-containing protein</fullName>
    </recommendedName>
</protein>
<evidence type="ECO:0000313" key="4">
    <source>
        <dbReference type="Proteomes" id="UP000006039"/>
    </source>
</evidence>
<dbReference type="PANTHER" id="PTHR31126">
    <property type="entry name" value="TYROSINE-PROTEIN PHOSPHATASE"/>
    <property type="match status" value="1"/>
</dbReference>
<accession>J3NUE2</accession>
<evidence type="ECO:0000313" key="2">
    <source>
        <dbReference type="EMBL" id="EJT79815.1"/>
    </source>
</evidence>
<dbReference type="Proteomes" id="UP000006039">
    <property type="component" value="Unassembled WGS sequence"/>
</dbReference>
<dbReference type="Pfam" id="PF13350">
    <property type="entry name" value="Y_phosphatase3"/>
    <property type="match status" value="1"/>
</dbReference>
<dbReference type="EMBL" id="GL385396">
    <property type="protein sequence ID" value="EJT79815.1"/>
    <property type="molecule type" value="Genomic_DNA"/>
</dbReference>
<dbReference type="AlphaFoldDB" id="J3NUE2"/>
<dbReference type="eggNOG" id="ENOG502SP48">
    <property type="taxonomic scope" value="Eukaryota"/>
</dbReference>
<dbReference type="SUPFAM" id="SSF52799">
    <property type="entry name" value="(Phosphotyrosine protein) phosphatases II"/>
    <property type="match status" value="1"/>
</dbReference>
<dbReference type="VEuPathDB" id="FungiDB:GGTG_04898"/>
<organism evidence="2">
    <name type="scientific">Gaeumannomyces tritici (strain R3-111a-1)</name>
    <name type="common">Wheat and barley take-all root rot fungus</name>
    <name type="synonym">Gaeumannomyces graminis var. tritici</name>
    <dbReference type="NCBI Taxonomy" id="644352"/>
    <lineage>
        <taxon>Eukaryota</taxon>
        <taxon>Fungi</taxon>
        <taxon>Dikarya</taxon>
        <taxon>Ascomycota</taxon>
        <taxon>Pezizomycotina</taxon>
        <taxon>Sordariomycetes</taxon>
        <taxon>Sordariomycetidae</taxon>
        <taxon>Magnaporthales</taxon>
        <taxon>Magnaporthaceae</taxon>
        <taxon>Gaeumannomyces</taxon>
    </lineage>
</organism>
<reference evidence="2" key="3">
    <citation type="submission" date="2010-09" db="EMBL/GenBank/DDBJ databases">
        <title>Annotation of Gaeumannomyces graminis var. tritici R3-111a-1.</title>
        <authorList>
            <consortium name="The Broad Institute Genome Sequencing Platform"/>
            <person name="Ma L.-J."/>
            <person name="Dead R."/>
            <person name="Young S.K."/>
            <person name="Zeng Q."/>
            <person name="Gargeya S."/>
            <person name="Fitzgerald M."/>
            <person name="Haas B."/>
            <person name="Abouelleil A."/>
            <person name="Alvarado L."/>
            <person name="Arachchi H.M."/>
            <person name="Berlin A."/>
            <person name="Brown A."/>
            <person name="Chapman S.B."/>
            <person name="Chen Z."/>
            <person name="Dunbar C."/>
            <person name="Freedman E."/>
            <person name="Gearin G."/>
            <person name="Gellesch M."/>
            <person name="Goldberg J."/>
            <person name="Griggs A."/>
            <person name="Gujja S."/>
            <person name="Heiman D."/>
            <person name="Howarth C."/>
            <person name="Larson L."/>
            <person name="Lui A."/>
            <person name="MacDonald P.J.P."/>
            <person name="Mehta T."/>
            <person name="Montmayeur A."/>
            <person name="Murphy C."/>
            <person name="Neiman D."/>
            <person name="Pearson M."/>
            <person name="Priest M."/>
            <person name="Roberts A."/>
            <person name="Saif S."/>
            <person name="Shea T."/>
            <person name="Shenoy N."/>
            <person name="Sisk P."/>
            <person name="Stolte C."/>
            <person name="Sykes S."/>
            <person name="Yandava C."/>
            <person name="Wortman J."/>
            <person name="Nusbaum C."/>
            <person name="Birren B."/>
        </authorList>
    </citation>
    <scope>NUCLEOTIDE SEQUENCE</scope>
    <source>
        <strain evidence="2">R3-111a-1</strain>
    </source>
</reference>
<keyword evidence="4" id="KW-1185">Reference proteome</keyword>
<dbReference type="InterPro" id="IPR000387">
    <property type="entry name" value="Tyr_Pase_dom"/>
</dbReference>
<dbReference type="GeneID" id="20345356"/>
<dbReference type="HOGENOM" id="CLU_057546_1_3_1"/>
<dbReference type="RefSeq" id="XP_009220960.1">
    <property type="nucleotide sequence ID" value="XM_009222696.1"/>
</dbReference>
<dbReference type="GO" id="GO:0004721">
    <property type="term" value="F:phosphoprotein phosphatase activity"/>
    <property type="evidence" value="ECO:0007669"/>
    <property type="project" value="InterPro"/>
</dbReference>
<sequence length="313" mass="34212">MASTSSSPRPSLPTPPFIEVPGVPNFRDLGGYAAAAHPGKLFRRNLIFRSSEPSKLTDEGVRKLQELGVVKVYDLRSAAEIESHRVKHDHKVVEWDGAERVLLSTFVDEDYSPEALALRFSRFSGEGTKGFVLAYERILEVAAQASHPYRPFRTILEQLSTEEPPAPMLLHCSAGKDRTGVICAILLSLCGVEDEVVAHEYSLTEAGLGHRNQEFVSALSASGPLEGNVAGAARMVSARKQTMLDTLAMLRGKYGSVERYATEHCGLGAEALGRLRRNLLVDVDSDDGGPPLDWRRNAELAEEVRKLYVVTGA</sequence>
<dbReference type="PROSITE" id="PS00383">
    <property type="entry name" value="TYR_PHOSPHATASE_1"/>
    <property type="match status" value="1"/>
</dbReference>
<reference evidence="2" key="2">
    <citation type="submission" date="2010-07" db="EMBL/GenBank/DDBJ databases">
        <authorList>
            <consortium name="The Broad Institute Genome Sequencing Platform"/>
            <consortium name="Broad Institute Genome Sequencing Center for Infectious Disease"/>
            <person name="Ma L.-J."/>
            <person name="Dead R."/>
            <person name="Young S."/>
            <person name="Zeng Q."/>
            <person name="Koehrsen M."/>
            <person name="Alvarado L."/>
            <person name="Berlin A."/>
            <person name="Chapman S.B."/>
            <person name="Chen Z."/>
            <person name="Freedman E."/>
            <person name="Gellesch M."/>
            <person name="Goldberg J."/>
            <person name="Griggs A."/>
            <person name="Gujja S."/>
            <person name="Heilman E.R."/>
            <person name="Heiman D."/>
            <person name="Hepburn T."/>
            <person name="Howarth C."/>
            <person name="Jen D."/>
            <person name="Larson L."/>
            <person name="Mehta T."/>
            <person name="Neiman D."/>
            <person name="Pearson M."/>
            <person name="Roberts A."/>
            <person name="Saif S."/>
            <person name="Shea T."/>
            <person name="Shenoy N."/>
            <person name="Sisk P."/>
            <person name="Stolte C."/>
            <person name="Sykes S."/>
            <person name="Walk T."/>
            <person name="White J."/>
            <person name="Yandava C."/>
            <person name="Haas B."/>
            <person name="Nusbaum C."/>
            <person name="Birren B."/>
        </authorList>
    </citation>
    <scope>NUCLEOTIDE SEQUENCE</scope>
    <source>
        <strain evidence="2">R3-111a-1</strain>
    </source>
</reference>